<feature type="transmembrane region" description="Helical" evidence="8">
    <location>
        <begin position="321"/>
        <end position="337"/>
    </location>
</feature>
<feature type="domain" description="Glycosyltransferase RgtA/B/C/D-like" evidence="9">
    <location>
        <begin position="65"/>
        <end position="224"/>
    </location>
</feature>
<keyword evidence="4 10" id="KW-0808">Transferase</keyword>
<evidence type="ECO:0000256" key="1">
    <source>
        <dbReference type="ARBA" id="ARBA00004651"/>
    </source>
</evidence>
<evidence type="ECO:0000256" key="3">
    <source>
        <dbReference type="ARBA" id="ARBA00022676"/>
    </source>
</evidence>
<sequence>MYPTLPLAPPGRRAMTGAALLWASLLLWFVALALATPFDHDESQYVAGAMLSGRLTIFRDFLYLQPPLHAWAYAPLAWLFPSHVLTAMRLATAFSAIGALWLIRSAQRTAGISRDSATLALMLMASTAAFQFTAGVVRNDMLPTLLLAGGTMLSLRALKERRRDLWLVAGLCLGLAISAKLNFAPVGAAVGLFLLFGDRRTGFGDAGLLAAGAGFGLVPLLLAWAAAPEAFVYGVITYGATAPHAWYAANGAGDELALLGKTAQLLLALVKGPTLIALLLIGCDRFMTRDRPRSAERRLVLWMVAGALTGAALPTPAQLQYVMPLIPPLALALGHFLDDARDWNARRRHVLLGLLSAGVVPGMIAPIGDIAAMTSRGSPVLEAEAGAEWAGSVVRHETRGATVATLSPHMMAGSGLRLDPRFAAGPFAYRTGWTVPVTQARRLHIMTPQTLSDMDAAPPAAILTGYERGTRTLPLAVDAGLIAYARRRGYRAMAMPDGTGTLYVRIPADRSPLRREARPVQAR</sequence>
<evidence type="ECO:0000256" key="7">
    <source>
        <dbReference type="ARBA" id="ARBA00023136"/>
    </source>
</evidence>
<feature type="transmembrane region" description="Helical" evidence="8">
    <location>
        <begin position="349"/>
        <end position="368"/>
    </location>
</feature>
<evidence type="ECO:0000256" key="5">
    <source>
        <dbReference type="ARBA" id="ARBA00022692"/>
    </source>
</evidence>
<evidence type="ECO:0000256" key="2">
    <source>
        <dbReference type="ARBA" id="ARBA00022475"/>
    </source>
</evidence>
<keyword evidence="6 8" id="KW-1133">Transmembrane helix</keyword>
<keyword evidence="2" id="KW-1003">Cell membrane</keyword>
<evidence type="ECO:0000313" key="10">
    <source>
        <dbReference type="EMBL" id="BBD97797.1"/>
    </source>
</evidence>
<dbReference type="InterPro" id="IPR038731">
    <property type="entry name" value="RgtA/B/C-like"/>
</dbReference>
<evidence type="ECO:0000256" key="4">
    <source>
        <dbReference type="ARBA" id="ARBA00022679"/>
    </source>
</evidence>
<dbReference type="PANTHER" id="PTHR33908">
    <property type="entry name" value="MANNOSYLTRANSFERASE YKCB-RELATED"/>
    <property type="match status" value="1"/>
</dbReference>
<evidence type="ECO:0000256" key="6">
    <source>
        <dbReference type="ARBA" id="ARBA00022989"/>
    </source>
</evidence>
<evidence type="ECO:0000259" key="9">
    <source>
        <dbReference type="Pfam" id="PF13231"/>
    </source>
</evidence>
<feature type="transmembrane region" description="Helical" evidence="8">
    <location>
        <begin position="206"/>
        <end position="224"/>
    </location>
</feature>
<dbReference type="GO" id="GO:0016763">
    <property type="term" value="F:pentosyltransferase activity"/>
    <property type="evidence" value="ECO:0007669"/>
    <property type="project" value="TreeGrafter"/>
</dbReference>
<reference evidence="10 11" key="1">
    <citation type="submission" date="2018-05" db="EMBL/GenBank/DDBJ databases">
        <title>Complete Genome Sequence of the Nonylphenol-Degrading Bacterium Sphingobium amiense DSM 16289T.</title>
        <authorList>
            <person name="Ootsuka M."/>
            <person name="Nishizawa T."/>
            <person name="Ohta H."/>
        </authorList>
    </citation>
    <scope>NUCLEOTIDE SEQUENCE [LARGE SCALE GENOMIC DNA]</scope>
    <source>
        <strain evidence="10 11">DSM 16289</strain>
    </source>
</reference>
<feature type="transmembrane region" description="Helical" evidence="8">
    <location>
        <begin position="231"/>
        <end position="249"/>
    </location>
</feature>
<comment type="subcellular location">
    <subcellularLocation>
        <location evidence="1">Cell membrane</location>
        <topology evidence="1">Multi-pass membrane protein</topology>
    </subcellularLocation>
</comment>
<feature type="transmembrane region" description="Helical" evidence="8">
    <location>
        <begin position="76"/>
        <end position="103"/>
    </location>
</feature>
<gene>
    <name evidence="10" type="ORF">SAMIE_1012980</name>
</gene>
<keyword evidence="3" id="KW-0328">Glycosyltransferase</keyword>
<keyword evidence="11" id="KW-1185">Reference proteome</keyword>
<dbReference type="GO" id="GO:0009103">
    <property type="term" value="P:lipopolysaccharide biosynthetic process"/>
    <property type="evidence" value="ECO:0007669"/>
    <property type="project" value="UniProtKB-ARBA"/>
</dbReference>
<feature type="transmembrane region" description="Helical" evidence="8">
    <location>
        <begin position="265"/>
        <end position="287"/>
    </location>
</feature>
<dbReference type="KEGG" id="sami:SAMIE_1012980"/>
<dbReference type="Pfam" id="PF13231">
    <property type="entry name" value="PMT_2"/>
    <property type="match status" value="1"/>
</dbReference>
<proteinExistence type="predicted"/>
<evidence type="ECO:0000256" key="8">
    <source>
        <dbReference type="SAM" id="Phobius"/>
    </source>
</evidence>
<keyword evidence="5 8" id="KW-0812">Transmembrane</keyword>
<dbReference type="EMBL" id="AP018664">
    <property type="protein sequence ID" value="BBD97797.1"/>
    <property type="molecule type" value="Genomic_DNA"/>
</dbReference>
<dbReference type="Proteomes" id="UP000279959">
    <property type="component" value="Chromosome"/>
</dbReference>
<evidence type="ECO:0000313" key="11">
    <source>
        <dbReference type="Proteomes" id="UP000279959"/>
    </source>
</evidence>
<accession>A0A494W5E4</accession>
<feature type="transmembrane region" description="Helical" evidence="8">
    <location>
        <begin position="165"/>
        <end position="194"/>
    </location>
</feature>
<organism evidence="10 11">
    <name type="scientific">Sphingobium amiense</name>
    <dbReference type="NCBI Taxonomy" id="135719"/>
    <lineage>
        <taxon>Bacteria</taxon>
        <taxon>Pseudomonadati</taxon>
        <taxon>Pseudomonadota</taxon>
        <taxon>Alphaproteobacteria</taxon>
        <taxon>Sphingomonadales</taxon>
        <taxon>Sphingomonadaceae</taxon>
        <taxon>Sphingobium</taxon>
    </lineage>
</organism>
<keyword evidence="7 8" id="KW-0472">Membrane</keyword>
<feature type="transmembrane region" description="Helical" evidence="8">
    <location>
        <begin position="141"/>
        <end position="158"/>
    </location>
</feature>
<dbReference type="InterPro" id="IPR050297">
    <property type="entry name" value="LipidA_mod_glycosyltrf_83"/>
</dbReference>
<feature type="transmembrane region" description="Helical" evidence="8">
    <location>
        <begin position="299"/>
        <end position="315"/>
    </location>
</feature>
<feature type="transmembrane region" description="Helical" evidence="8">
    <location>
        <begin position="115"/>
        <end position="135"/>
    </location>
</feature>
<dbReference type="PANTHER" id="PTHR33908:SF11">
    <property type="entry name" value="MEMBRANE PROTEIN"/>
    <property type="match status" value="1"/>
</dbReference>
<dbReference type="AlphaFoldDB" id="A0A494W5E4"/>
<name>A0A494W5E4_9SPHN</name>
<dbReference type="GO" id="GO:0005886">
    <property type="term" value="C:plasma membrane"/>
    <property type="evidence" value="ECO:0007669"/>
    <property type="project" value="UniProtKB-SubCell"/>
</dbReference>
<protein>
    <submittedName>
        <fullName evidence="10">Glycosyl transferase</fullName>
    </submittedName>
</protein>